<dbReference type="SUPFAM" id="SSF48264">
    <property type="entry name" value="Cytochrome P450"/>
    <property type="match status" value="1"/>
</dbReference>
<sequence>MSHMSIAAATATAVAAYLIAGFIYAAFHPLRSFPGPLLWRGTRLAKRYHFLRGDMPFAVYDLHPRYRPVVRITPGEIAFADAQAFKDVYNQGLVKWKGMYGFKPEYMQDLATVSETAHHTFMRRHLAAGFSKTALHKQEGVLVGHVDLLIHQLREHSAGGRVPQGVRNWFNWLTFGVTGKLSFGADFGGLRQAKSAERVVTLTENARVLMWTSALPGLVVATHEQKPRDMPRERMCRKGTHYDHYIIDGLIDIDDPWVESNAIMLIMAGSETTLTALTATLYALLQAPEKMARLTKELRSRFGRSADIAITSTYELPYLVACLSESLRRYSPSLSDLARVVPSKGWCCHLQQHFRFKRIIGWRFYAPI</sequence>
<evidence type="ECO:0000256" key="7">
    <source>
        <dbReference type="ARBA" id="ARBA00023033"/>
    </source>
</evidence>
<gene>
    <name evidence="8" type="ORF">SAMD00023353_10700210</name>
</gene>
<proteinExistence type="inferred from homology"/>
<dbReference type="Proteomes" id="UP000054516">
    <property type="component" value="Unassembled WGS sequence"/>
</dbReference>
<dbReference type="InterPro" id="IPR050121">
    <property type="entry name" value="Cytochrome_P450_monoxygenase"/>
</dbReference>
<dbReference type="PANTHER" id="PTHR24305:SF230">
    <property type="entry name" value="P450, PUTATIVE (EUROFUNG)-RELATED"/>
    <property type="match status" value="1"/>
</dbReference>
<evidence type="ECO:0000256" key="1">
    <source>
        <dbReference type="ARBA" id="ARBA00001971"/>
    </source>
</evidence>
<dbReference type="OMA" id="MYGFKPE"/>
<keyword evidence="4" id="KW-0479">Metal-binding</keyword>
<protein>
    <submittedName>
        <fullName evidence="8">Putative cytochrome P450</fullName>
    </submittedName>
</protein>
<keyword evidence="5" id="KW-0560">Oxidoreductase</keyword>
<dbReference type="GO" id="GO:0005506">
    <property type="term" value="F:iron ion binding"/>
    <property type="evidence" value="ECO:0007669"/>
    <property type="project" value="InterPro"/>
</dbReference>
<dbReference type="GO" id="GO:0004497">
    <property type="term" value="F:monooxygenase activity"/>
    <property type="evidence" value="ECO:0007669"/>
    <property type="project" value="UniProtKB-KW"/>
</dbReference>
<dbReference type="InterPro" id="IPR036396">
    <property type="entry name" value="Cyt_P450_sf"/>
</dbReference>
<evidence type="ECO:0000256" key="3">
    <source>
        <dbReference type="ARBA" id="ARBA00022617"/>
    </source>
</evidence>
<comment type="similarity">
    <text evidence="2">Belongs to the cytochrome P450 family.</text>
</comment>
<dbReference type="STRING" id="77044.A0A1S8ABL0"/>
<dbReference type="Pfam" id="PF00067">
    <property type="entry name" value="p450"/>
    <property type="match status" value="1"/>
</dbReference>
<evidence type="ECO:0000256" key="4">
    <source>
        <dbReference type="ARBA" id="ARBA00022723"/>
    </source>
</evidence>
<dbReference type="GO" id="GO:0016705">
    <property type="term" value="F:oxidoreductase activity, acting on paired donors, with incorporation or reduction of molecular oxygen"/>
    <property type="evidence" value="ECO:0007669"/>
    <property type="project" value="InterPro"/>
</dbReference>
<evidence type="ECO:0000256" key="5">
    <source>
        <dbReference type="ARBA" id="ARBA00023002"/>
    </source>
</evidence>
<dbReference type="InterPro" id="IPR001128">
    <property type="entry name" value="Cyt_P450"/>
</dbReference>
<comment type="cofactor">
    <cofactor evidence="1">
        <name>heme</name>
        <dbReference type="ChEBI" id="CHEBI:30413"/>
    </cofactor>
</comment>
<evidence type="ECO:0000256" key="6">
    <source>
        <dbReference type="ARBA" id="ARBA00023004"/>
    </source>
</evidence>
<dbReference type="Gene3D" id="1.10.630.10">
    <property type="entry name" value="Cytochrome P450"/>
    <property type="match status" value="1"/>
</dbReference>
<keyword evidence="7" id="KW-0503">Monooxygenase</keyword>
<dbReference type="OrthoDB" id="1470350at2759"/>
<name>A0A1S8ABL0_ROSNE</name>
<dbReference type="EMBL" id="DF977552">
    <property type="protein sequence ID" value="GAW27325.1"/>
    <property type="molecule type" value="Genomic_DNA"/>
</dbReference>
<keyword evidence="3" id="KW-0349">Heme</keyword>
<dbReference type="AlphaFoldDB" id="A0A1S8ABL0"/>
<evidence type="ECO:0000256" key="2">
    <source>
        <dbReference type="ARBA" id="ARBA00010617"/>
    </source>
</evidence>
<reference evidence="8" key="1">
    <citation type="submission" date="2016-03" db="EMBL/GenBank/DDBJ databases">
        <title>Draft genome sequence of Rosellinia necatrix.</title>
        <authorList>
            <person name="Kanematsu S."/>
        </authorList>
    </citation>
    <scope>NUCLEOTIDE SEQUENCE [LARGE SCALE GENOMIC DNA]</scope>
    <source>
        <strain evidence="8">W97</strain>
    </source>
</reference>
<organism evidence="8">
    <name type="scientific">Rosellinia necatrix</name>
    <name type="common">White root-rot fungus</name>
    <dbReference type="NCBI Taxonomy" id="77044"/>
    <lineage>
        <taxon>Eukaryota</taxon>
        <taxon>Fungi</taxon>
        <taxon>Dikarya</taxon>
        <taxon>Ascomycota</taxon>
        <taxon>Pezizomycotina</taxon>
        <taxon>Sordariomycetes</taxon>
        <taxon>Xylariomycetidae</taxon>
        <taxon>Xylariales</taxon>
        <taxon>Xylariaceae</taxon>
        <taxon>Rosellinia</taxon>
    </lineage>
</organism>
<keyword evidence="6" id="KW-0408">Iron</keyword>
<evidence type="ECO:0000313" key="8">
    <source>
        <dbReference type="EMBL" id="GAW27325.1"/>
    </source>
</evidence>
<dbReference type="PANTHER" id="PTHR24305">
    <property type="entry name" value="CYTOCHROME P450"/>
    <property type="match status" value="1"/>
</dbReference>
<evidence type="ECO:0000313" key="9">
    <source>
        <dbReference type="Proteomes" id="UP000054516"/>
    </source>
</evidence>
<dbReference type="GO" id="GO:0020037">
    <property type="term" value="F:heme binding"/>
    <property type="evidence" value="ECO:0007669"/>
    <property type="project" value="InterPro"/>
</dbReference>
<keyword evidence="9" id="KW-1185">Reference proteome</keyword>
<accession>A0A1S8ABL0</accession>